<dbReference type="InterPro" id="IPR003439">
    <property type="entry name" value="ABC_transporter-like_ATP-bd"/>
</dbReference>
<evidence type="ECO:0000256" key="2">
    <source>
        <dbReference type="ARBA" id="ARBA00005417"/>
    </source>
</evidence>
<organism evidence="8 9">
    <name type="scientific">Mycetocola tolaasinivorans</name>
    <dbReference type="NCBI Taxonomy" id="76635"/>
    <lineage>
        <taxon>Bacteria</taxon>
        <taxon>Bacillati</taxon>
        <taxon>Actinomycetota</taxon>
        <taxon>Actinomycetes</taxon>
        <taxon>Micrococcales</taxon>
        <taxon>Microbacteriaceae</taxon>
        <taxon>Mycetocola</taxon>
    </lineage>
</organism>
<evidence type="ECO:0000256" key="5">
    <source>
        <dbReference type="ARBA" id="ARBA00022840"/>
    </source>
</evidence>
<keyword evidence="5 8" id="KW-0067">ATP-binding</keyword>
<evidence type="ECO:0000259" key="7">
    <source>
        <dbReference type="PROSITE" id="PS50893"/>
    </source>
</evidence>
<dbReference type="InterPro" id="IPR027417">
    <property type="entry name" value="P-loop_NTPase"/>
</dbReference>
<dbReference type="PANTHER" id="PTHR42711:SF5">
    <property type="entry name" value="ABC TRANSPORTER ATP-BINDING PROTEIN NATA"/>
    <property type="match status" value="1"/>
</dbReference>
<keyword evidence="4" id="KW-0547">Nucleotide-binding</keyword>
<protein>
    <submittedName>
        <fullName evidence="8">ABC transporter ATP-binding protein</fullName>
    </submittedName>
</protein>
<dbReference type="AlphaFoldDB" id="A0A3L7AC68"/>
<dbReference type="CDD" id="cd03225">
    <property type="entry name" value="ABC_cobalt_CbiO_domain1"/>
    <property type="match status" value="1"/>
</dbReference>
<dbReference type="EMBL" id="RCUX01000001">
    <property type="protein sequence ID" value="RLP78086.1"/>
    <property type="molecule type" value="Genomic_DNA"/>
</dbReference>
<dbReference type="InterPro" id="IPR003593">
    <property type="entry name" value="AAA+_ATPase"/>
</dbReference>
<evidence type="ECO:0000313" key="8">
    <source>
        <dbReference type="EMBL" id="RLP78086.1"/>
    </source>
</evidence>
<dbReference type="OrthoDB" id="5296765at2"/>
<proteinExistence type="inferred from homology"/>
<dbReference type="SMART" id="SM00382">
    <property type="entry name" value="AAA"/>
    <property type="match status" value="1"/>
</dbReference>
<dbReference type="InterPro" id="IPR015856">
    <property type="entry name" value="ABC_transpr_CbiO/EcfA_su"/>
</dbReference>
<comment type="subcellular location">
    <subcellularLocation>
        <location evidence="1">Cell membrane</location>
        <topology evidence="1">Peripheral membrane protein</topology>
    </subcellularLocation>
</comment>
<dbReference type="GO" id="GO:0022857">
    <property type="term" value="F:transmembrane transporter activity"/>
    <property type="evidence" value="ECO:0007669"/>
    <property type="project" value="UniProtKB-ARBA"/>
</dbReference>
<dbReference type="PANTHER" id="PTHR42711">
    <property type="entry name" value="ABC TRANSPORTER ATP-BINDING PROTEIN"/>
    <property type="match status" value="1"/>
</dbReference>
<evidence type="ECO:0000256" key="4">
    <source>
        <dbReference type="ARBA" id="ARBA00022741"/>
    </source>
</evidence>
<keyword evidence="3" id="KW-0813">Transport</keyword>
<accession>A0A3L7AC68</accession>
<gene>
    <name evidence="8" type="ORF">D9V32_01810</name>
</gene>
<dbReference type="InterPro" id="IPR050763">
    <property type="entry name" value="ABC_transporter_ATP-binding"/>
</dbReference>
<dbReference type="GO" id="GO:0005524">
    <property type="term" value="F:ATP binding"/>
    <property type="evidence" value="ECO:0007669"/>
    <property type="project" value="UniProtKB-KW"/>
</dbReference>
<evidence type="ECO:0000313" key="9">
    <source>
        <dbReference type="Proteomes" id="UP000272503"/>
    </source>
</evidence>
<dbReference type="GO" id="GO:0005886">
    <property type="term" value="C:plasma membrane"/>
    <property type="evidence" value="ECO:0007669"/>
    <property type="project" value="UniProtKB-SubCell"/>
</dbReference>
<evidence type="ECO:0000256" key="1">
    <source>
        <dbReference type="ARBA" id="ARBA00004202"/>
    </source>
</evidence>
<dbReference type="PROSITE" id="PS50893">
    <property type="entry name" value="ABC_TRANSPORTER_2"/>
    <property type="match status" value="1"/>
</dbReference>
<sequence>MPVFVCRDWSGLSSTSGPGAGSQPRPALAPLTFRAFPGEVIAVIGHNGAGKSTLFDLLAGLGHPSSGRVATPVGSGKLTWCPQREIIDWLHTVRRNVLLGYRLRAPAHRAEREAEIQRVASILGLTVFLDRTAETQSGGQLRRTQIAGAMVGSPRLMLLDEPTTELDPEGIGVVFTELARHAAAGGASLISTHETARFADHCTRVLALGGGGVLCDEPIDVFRARLPGAADLWEIYQTLAGASA</sequence>
<name>A0A3L7AC68_9MICO</name>
<comment type="similarity">
    <text evidence="2">Belongs to the ABC transporter superfamily.</text>
</comment>
<dbReference type="Proteomes" id="UP000272503">
    <property type="component" value="Unassembled WGS sequence"/>
</dbReference>
<comment type="caution">
    <text evidence="8">The sequence shown here is derived from an EMBL/GenBank/DDBJ whole genome shotgun (WGS) entry which is preliminary data.</text>
</comment>
<evidence type="ECO:0000256" key="3">
    <source>
        <dbReference type="ARBA" id="ARBA00022448"/>
    </source>
</evidence>
<feature type="domain" description="ABC transporter" evidence="7">
    <location>
        <begin position="12"/>
        <end position="235"/>
    </location>
</feature>
<keyword evidence="6" id="KW-0046">Antibiotic resistance</keyword>
<reference evidence="8 9" key="1">
    <citation type="submission" date="2018-10" db="EMBL/GenBank/DDBJ databases">
        <authorList>
            <person name="Li J."/>
        </authorList>
    </citation>
    <scope>NUCLEOTIDE SEQUENCE [LARGE SCALE GENOMIC DNA]</scope>
    <source>
        <strain evidence="8 9">IF 016277</strain>
    </source>
</reference>
<dbReference type="SUPFAM" id="SSF52540">
    <property type="entry name" value="P-loop containing nucleoside triphosphate hydrolases"/>
    <property type="match status" value="1"/>
</dbReference>
<evidence type="ECO:0000256" key="6">
    <source>
        <dbReference type="ARBA" id="ARBA00023251"/>
    </source>
</evidence>
<dbReference type="GO" id="GO:0016887">
    <property type="term" value="F:ATP hydrolysis activity"/>
    <property type="evidence" value="ECO:0007669"/>
    <property type="project" value="InterPro"/>
</dbReference>
<dbReference type="Pfam" id="PF00005">
    <property type="entry name" value="ABC_tran"/>
    <property type="match status" value="1"/>
</dbReference>
<keyword evidence="9" id="KW-1185">Reference proteome</keyword>
<dbReference type="GO" id="GO:0046677">
    <property type="term" value="P:response to antibiotic"/>
    <property type="evidence" value="ECO:0007669"/>
    <property type="project" value="UniProtKB-KW"/>
</dbReference>
<dbReference type="Gene3D" id="3.40.50.300">
    <property type="entry name" value="P-loop containing nucleotide triphosphate hydrolases"/>
    <property type="match status" value="1"/>
</dbReference>